<reference evidence="1" key="1">
    <citation type="submission" date="2023-06" db="EMBL/GenBank/DDBJ databases">
        <authorList>
            <consortium name="Lawrence Berkeley National Laboratory"/>
            <person name="Ahrendt S."/>
            <person name="Sahu N."/>
            <person name="Indic B."/>
            <person name="Wong-Bajracharya J."/>
            <person name="Merenyi Z."/>
            <person name="Ke H.-M."/>
            <person name="Monk M."/>
            <person name="Kocsube S."/>
            <person name="Drula E."/>
            <person name="Lipzen A."/>
            <person name="Balint B."/>
            <person name="Henrissat B."/>
            <person name="Andreopoulos B."/>
            <person name="Martin F.M."/>
            <person name="Harder C.B."/>
            <person name="Rigling D."/>
            <person name="Ford K.L."/>
            <person name="Foster G.D."/>
            <person name="Pangilinan J."/>
            <person name="Papanicolaou A."/>
            <person name="Barry K."/>
            <person name="LaButti K."/>
            <person name="Viragh M."/>
            <person name="Koriabine M."/>
            <person name="Yan M."/>
            <person name="Riley R."/>
            <person name="Champramary S."/>
            <person name="Plett K.L."/>
            <person name="Tsai I.J."/>
            <person name="Slot J."/>
            <person name="Sipos G."/>
            <person name="Plett J."/>
            <person name="Nagy L.G."/>
            <person name="Grigoriev I.V."/>
        </authorList>
    </citation>
    <scope>NUCLEOTIDE SEQUENCE</scope>
    <source>
        <strain evidence="1">CCBAS 213</strain>
    </source>
</reference>
<dbReference type="Proteomes" id="UP001175211">
    <property type="component" value="Unassembled WGS sequence"/>
</dbReference>
<organism evidence="1 2">
    <name type="scientific">Armillaria tabescens</name>
    <name type="common">Ringless honey mushroom</name>
    <name type="synonym">Agaricus tabescens</name>
    <dbReference type="NCBI Taxonomy" id="1929756"/>
    <lineage>
        <taxon>Eukaryota</taxon>
        <taxon>Fungi</taxon>
        <taxon>Dikarya</taxon>
        <taxon>Basidiomycota</taxon>
        <taxon>Agaricomycotina</taxon>
        <taxon>Agaricomycetes</taxon>
        <taxon>Agaricomycetidae</taxon>
        <taxon>Agaricales</taxon>
        <taxon>Marasmiineae</taxon>
        <taxon>Physalacriaceae</taxon>
        <taxon>Desarmillaria</taxon>
    </lineage>
</organism>
<accession>A0AA39MWZ6</accession>
<name>A0AA39MWZ6_ARMTA</name>
<dbReference type="RefSeq" id="XP_060327009.1">
    <property type="nucleotide sequence ID" value="XM_060477943.1"/>
</dbReference>
<sequence>MSTSDSDSCASSVDSTLDCISRSTSNSSATSVASQEHPIVLEWAKWEDRLFEDVPPPPEDLFDNSVDYATRQARQKAYQAKVDAAMKDVLEEYKKWWADNDEAICAYWVFIALDYSVISDG</sequence>
<comment type="caution">
    <text evidence="1">The sequence shown here is derived from an EMBL/GenBank/DDBJ whole genome shotgun (WGS) entry which is preliminary data.</text>
</comment>
<proteinExistence type="predicted"/>
<dbReference type="EMBL" id="JAUEPS010000037">
    <property type="protein sequence ID" value="KAK0449717.1"/>
    <property type="molecule type" value="Genomic_DNA"/>
</dbReference>
<gene>
    <name evidence="1" type="ORF">EV420DRAFT_1646711</name>
</gene>
<evidence type="ECO:0000313" key="2">
    <source>
        <dbReference type="Proteomes" id="UP001175211"/>
    </source>
</evidence>
<dbReference type="GeneID" id="85361491"/>
<evidence type="ECO:0000313" key="1">
    <source>
        <dbReference type="EMBL" id="KAK0449717.1"/>
    </source>
</evidence>
<keyword evidence="2" id="KW-1185">Reference proteome</keyword>
<dbReference type="AlphaFoldDB" id="A0AA39MWZ6"/>
<protein>
    <submittedName>
        <fullName evidence="1">Uncharacterized protein</fullName>
    </submittedName>
</protein>